<dbReference type="InterPro" id="IPR038765">
    <property type="entry name" value="Papain-like_cys_pep_sf"/>
</dbReference>
<dbReference type="SUPFAM" id="SSF54001">
    <property type="entry name" value="Cysteine proteinases"/>
    <property type="match status" value="1"/>
</dbReference>
<keyword evidence="5" id="KW-1185">Reference proteome</keyword>
<dbReference type="Pfam" id="PF00112">
    <property type="entry name" value="Peptidase_C1"/>
    <property type="match status" value="1"/>
</dbReference>
<dbReference type="Pfam" id="PF08246">
    <property type="entry name" value="Inhibitor_I29"/>
    <property type="match status" value="1"/>
</dbReference>
<dbReference type="GO" id="GO:0008234">
    <property type="term" value="F:cysteine-type peptidase activity"/>
    <property type="evidence" value="ECO:0007669"/>
    <property type="project" value="InterPro"/>
</dbReference>
<dbReference type="CDD" id="cd02248">
    <property type="entry name" value="Peptidase_C1A"/>
    <property type="match status" value="1"/>
</dbReference>
<evidence type="ECO:0000259" key="3">
    <source>
        <dbReference type="SMART" id="SM00848"/>
    </source>
</evidence>
<gene>
    <name evidence="4" type="ORF">OSB1V03_LOCUS9457</name>
</gene>
<comment type="similarity">
    <text evidence="1">Belongs to the peptidase C1 family.</text>
</comment>
<dbReference type="PANTHER" id="PTHR12411">
    <property type="entry name" value="CYSTEINE PROTEASE FAMILY C1-RELATED"/>
    <property type="match status" value="1"/>
</dbReference>
<feature type="domain" description="Cathepsin propeptide inhibitor" evidence="3">
    <location>
        <begin position="16"/>
        <end position="80"/>
    </location>
</feature>
<evidence type="ECO:0000313" key="4">
    <source>
        <dbReference type="EMBL" id="CAD7629040.1"/>
    </source>
</evidence>
<name>A0A7R9KTJ5_9ACAR</name>
<dbReference type="Proteomes" id="UP000759131">
    <property type="component" value="Unassembled WGS sequence"/>
</dbReference>
<evidence type="ECO:0000256" key="1">
    <source>
        <dbReference type="ARBA" id="ARBA00008455"/>
    </source>
</evidence>
<feature type="domain" description="Peptidase C1A papain C-terminal" evidence="2">
    <location>
        <begin position="113"/>
        <end position="305"/>
    </location>
</feature>
<accession>A0A7R9KTJ5</accession>
<reference evidence="4" key="1">
    <citation type="submission" date="2020-11" db="EMBL/GenBank/DDBJ databases">
        <authorList>
            <person name="Tran Van P."/>
        </authorList>
    </citation>
    <scope>NUCLEOTIDE SEQUENCE</scope>
</reference>
<dbReference type="SMART" id="SM00645">
    <property type="entry name" value="Pept_C1"/>
    <property type="match status" value="1"/>
</dbReference>
<dbReference type="InterPro" id="IPR013201">
    <property type="entry name" value="Prot_inhib_I29"/>
</dbReference>
<dbReference type="AlphaFoldDB" id="A0A7R9KTJ5"/>
<dbReference type="SMART" id="SM00848">
    <property type="entry name" value="Inhibitor_I29"/>
    <property type="match status" value="1"/>
</dbReference>
<dbReference type="EMBL" id="OC860963">
    <property type="protein sequence ID" value="CAD7629040.1"/>
    <property type="molecule type" value="Genomic_DNA"/>
</dbReference>
<evidence type="ECO:0000313" key="5">
    <source>
        <dbReference type="Proteomes" id="UP000759131"/>
    </source>
</evidence>
<dbReference type="Gene3D" id="3.90.70.10">
    <property type="entry name" value="Cysteine proteinases"/>
    <property type="match status" value="2"/>
</dbReference>
<dbReference type="OrthoDB" id="5855924at2759"/>
<proteinExistence type="inferred from homology"/>
<dbReference type="GO" id="GO:0006508">
    <property type="term" value="P:proteolysis"/>
    <property type="evidence" value="ECO:0007669"/>
    <property type="project" value="InterPro"/>
</dbReference>
<protein>
    <submittedName>
        <fullName evidence="4">Uncharacterized protein</fullName>
    </submittedName>
</protein>
<dbReference type="InterPro" id="IPR039417">
    <property type="entry name" value="Peptidase_C1A_papain-like"/>
</dbReference>
<evidence type="ECO:0000259" key="2">
    <source>
        <dbReference type="SMART" id="SM00645"/>
    </source>
</evidence>
<dbReference type="EMBL" id="CAJPIZ010006388">
    <property type="protein sequence ID" value="CAG2109470.1"/>
    <property type="molecule type" value="Genomic_DNA"/>
</dbReference>
<sequence>MENLAELNPDEIKDEWDKFKVKYRTGSELNIMKDYKEPTRRAIFADNYRAIHKHNIEANDGKHTYWLGVNKFTDMSIDEFRHVYLCKSPTLEQELASRRLSGWSKFNIYHRNVPNSVNWRHRGAVTRVKNQGELSVQHVIDGLNMPSALESGGYCDEVYEFVMRQGGLMSESNYPFRNDFDPTQLKSHKKIVTIEDYELSRDHNEMTLRQIVACIGPVAVGIRINGQKFRDYSRGVCDNCDGPPPYDYHAVVVVGYGTETFNGIDHDYWLIKNSYSEDWGESGYMKLARKGTNLCYIASNCAFPTGVRKVLVII</sequence>
<organism evidence="4">
    <name type="scientific">Medioppia subpectinata</name>
    <dbReference type="NCBI Taxonomy" id="1979941"/>
    <lineage>
        <taxon>Eukaryota</taxon>
        <taxon>Metazoa</taxon>
        <taxon>Ecdysozoa</taxon>
        <taxon>Arthropoda</taxon>
        <taxon>Chelicerata</taxon>
        <taxon>Arachnida</taxon>
        <taxon>Acari</taxon>
        <taxon>Acariformes</taxon>
        <taxon>Sarcoptiformes</taxon>
        <taxon>Oribatida</taxon>
        <taxon>Brachypylina</taxon>
        <taxon>Oppioidea</taxon>
        <taxon>Oppiidae</taxon>
        <taxon>Medioppia</taxon>
    </lineage>
</organism>
<dbReference type="InterPro" id="IPR000668">
    <property type="entry name" value="Peptidase_C1A_C"/>
</dbReference>
<dbReference type="InterPro" id="IPR013128">
    <property type="entry name" value="Peptidase_C1A"/>
</dbReference>